<dbReference type="GO" id="GO:0015293">
    <property type="term" value="F:symporter activity"/>
    <property type="evidence" value="ECO:0007669"/>
    <property type="project" value="UniProtKB-KW"/>
</dbReference>
<feature type="transmembrane region" description="Helical" evidence="8">
    <location>
        <begin position="265"/>
        <end position="285"/>
    </location>
</feature>
<keyword evidence="6 8" id="KW-1133">Transmembrane helix</keyword>
<keyword evidence="4 8" id="KW-0812">Transmembrane</keyword>
<evidence type="ECO:0000256" key="2">
    <source>
        <dbReference type="ARBA" id="ARBA00022448"/>
    </source>
</evidence>
<feature type="transmembrane region" description="Helical" evidence="8">
    <location>
        <begin position="102"/>
        <end position="131"/>
    </location>
</feature>
<dbReference type="HOGENOM" id="CLU_001265_39_0_5"/>
<comment type="subcellular location">
    <subcellularLocation>
        <location evidence="1">Cell inner membrane</location>
        <topology evidence="1">Multi-pass membrane protein</topology>
    </subcellularLocation>
</comment>
<dbReference type="EMBL" id="CP002130">
    <property type="protein sequence ID" value="AEI89131.1"/>
    <property type="molecule type" value="Genomic_DNA"/>
</dbReference>
<feature type="transmembrane region" description="Helical" evidence="8">
    <location>
        <begin position="228"/>
        <end position="245"/>
    </location>
</feature>
<dbReference type="SUPFAM" id="SSF103473">
    <property type="entry name" value="MFS general substrate transporter"/>
    <property type="match status" value="1"/>
</dbReference>
<feature type="transmembrane region" description="Helical" evidence="8">
    <location>
        <begin position="21"/>
        <end position="36"/>
    </location>
</feature>
<feature type="transmembrane region" description="Helical" evidence="8">
    <location>
        <begin position="143"/>
        <end position="170"/>
    </location>
</feature>
<dbReference type="Gene3D" id="1.20.1250.20">
    <property type="entry name" value="MFS general substrate transporter like domains"/>
    <property type="match status" value="2"/>
</dbReference>
<dbReference type="InterPro" id="IPR011701">
    <property type="entry name" value="MFS"/>
</dbReference>
<feature type="domain" description="Major facilitator superfamily (MFS) profile" evidence="9">
    <location>
        <begin position="6"/>
        <end position="410"/>
    </location>
</feature>
<evidence type="ECO:0000256" key="3">
    <source>
        <dbReference type="ARBA" id="ARBA00022475"/>
    </source>
</evidence>
<name>F7XWT2_MIDMI</name>
<keyword evidence="2" id="KW-0813">Transport</keyword>
<dbReference type="OrthoDB" id="9783227at2"/>
<feature type="transmembrane region" description="Helical" evidence="8">
    <location>
        <begin position="294"/>
        <end position="314"/>
    </location>
</feature>
<gene>
    <name evidence="10" type="ordered locus">midi_00843</name>
</gene>
<evidence type="ECO:0000256" key="7">
    <source>
        <dbReference type="ARBA" id="ARBA00023136"/>
    </source>
</evidence>
<sequence>MKKTKIVSSALVGNIVEYYDFGIYAVFTTIIGKLFFPTEDEFVQTISAFSVFAIGFMMRPIGGAFFGLIGDRFGRKTALTSSIIGMAIATFGIALLPTYEQIGILAPIVLIIIRLFQGLCIGGEGAGAAVFILEHLGGCRPGLVGSIIMASNMIGTLFAILVGIIINHFFTDNAFGWRYGFILGGLMGLTGLYLRKHVAETPVFQAMKKNRKLDLPFVQVIKYRWRRLLVVSCLSGVATSVAYTIRAYLNVFFLQFMGYTPTESLFLTAVCLFSFVIVLPIFGLLSDKVGYHKFVQISCIILIVCSLPVFKMLSSDNISIILLGLFIISMLAAAISAPAYPYAIENFSPILRYSGVAMSWNIGNALFGGTAPTIETYLAQYIGLEAPAFYLILIALLFLIMSYFTKSSKY</sequence>
<feature type="transmembrane region" description="Helical" evidence="8">
    <location>
        <begin position="320"/>
        <end position="343"/>
    </location>
</feature>
<dbReference type="PANTHER" id="PTHR43528">
    <property type="entry name" value="ALPHA-KETOGLUTARATE PERMEASE"/>
    <property type="match status" value="1"/>
</dbReference>
<keyword evidence="5" id="KW-0769">Symport</keyword>
<evidence type="ECO:0000256" key="4">
    <source>
        <dbReference type="ARBA" id="ARBA00022692"/>
    </source>
</evidence>
<feature type="transmembrane region" description="Helical" evidence="8">
    <location>
        <begin position="387"/>
        <end position="405"/>
    </location>
</feature>
<dbReference type="KEGG" id="mmn:midi_00843"/>
<evidence type="ECO:0000256" key="8">
    <source>
        <dbReference type="SAM" id="Phobius"/>
    </source>
</evidence>
<dbReference type="InterPro" id="IPR036259">
    <property type="entry name" value="MFS_trans_sf"/>
</dbReference>
<evidence type="ECO:0000256" key="1">
    <source>
        <dbReference type="ARBA" id="ARBA00004429"/>
    </source>
</evidence>
<organism evidence="10 11">
    <name type="scientific">Midichloria mitochondrii (strain IricVA)</name>
    <dbReference type="NCBI Taxonomy" id="696127"/>
    <lineage>
        <taxon>Bacteria</taxon>
        <taxon>Pseudomonadati</taxon>
        <taxon>Pseudomonadota</taxon>
        <taxon>Alphaproteobacteria</taxon>
        <taxon>Rickettsiales</taxon>
        <taxon>Candidatus Midichloriaceae</taxon>
        <taxon>Candidatus Midichloria</taxon>
    </lineage>
</organism>
<dbReference type="InterPro" id="IPR051084">
    <property type="entry name" value="H+-coupled_symporters"/>
</dbReference>
<reference evidence="10 11" key="1">
    <citation type="journal article" date="2011" name="Mol. Biol. Evol.">
        <title>Phylogenomic evidence for the presence of a flagellum and cbb3 oxidase in the free-living mitochondrial ancestor.</title>
        <authorList>
            <person name="Sassera D."/>
            <person name="Lo N."/>
            <person name="Epis S."/>
            <person name="D'Auria G."/>
            <person name="Montagna M."/>
            <person name="Comandatore F."/>
            <person name="Horner D."/>
            <person name="Pereto J."/>
            <person name="Luciano A.M."/>
            <person name="Franciosi F."/>
            <person name="Ferri E."/>
            <person name="Crotti E."/>
            <person name="Bazzocchi C."/>
            <person name="Daffonchio D."/>
            <person name="Sacchi L."/>
            <person name="Moya A."/>
            <person name="Latorre A."/>
            <person name="Bandi C."/>
        </authorList>
    </citation>
    <scope>NUCLEOTIDE SEQUENCE [LARGE SCALE GENOMIC DNA]</scope>
    <source>
        <strain evidence="10 11">IricVA</strain>
    </source>
</reference>
<evidence type="ECO:0000259" key="9">
    <source>
        <dbReference type="PROSITE" id="PS50850"/>
    </source>
</evidence>
<keyword evidence="11" id="KW-1185">Reference proteome</keyword>
<evidence type="ECO:0000256" key="5">
    <source>
        <dbReference type="ARBA" id="ARBA00022847"/>
    </source>
</evidence>
<dbReference type="Proteomes" id="UP000006639">
    <property type="component" value="Chromosome"/>
</dbReference>
<proteinExistence type="predicted"/>
<keyword evidence="3" id="KW-1003">Cell membrane</keyword>
<dbReference type="Pfam" id="PF07690">
    <property type="entry name" value="MFS_1"/>
    <property type="match status" value="1"/>
</dbReference>
<keyword evidence="7 8" id="KW-0472">Membrane</keyword>
<feature type="transmembrane region" description="Helical" evidence="8">
    <location>
        <begin position="78"/>
        <end position="96"/>
    </location>
</feature>
<dbReference type="AlphaFoldDB" id="F7XWT2"/>
<dbReference type="PANTHER" id="PTHR43528:SF7">
    <property type="entry name" value="MFS TRANSPORTER"/>
    <property type="match status" value="1"/>
</dbReference>
<evidence type="ECO:0000313" key="10">
    <source>
        <dbReference type="EMBL" id="AEI89131.1"/>
    </source>
</evidence>
<protein>
    <submittedName>
        <fullName evidence="10">Proline/betaine transporter</fullName>
    </submittedName>
</protein>
<dbReference type="STRING" id="696127.midi_00843"/>
<accession>F7XWT2</accession>
<evidence type="ECO:0000313" key="11">
    <source>
        <dbReference type="Proteomes" id="UP000006639"/>
    </source>
</evidence>
<feature type="transmembrane region" description="Helical" evidence="8">
    <location>
        <begin position="350"/>
        <end position="367"/>
    </location>
</feature>
<feature type="transmembrane region" description="Helical" evidence="8">
    <location>
        <begin position="176"/>
        <end position="194"/>
    </location>
</feature>
<feature type="transmembrane region" description="Helical" evidence="8">
    <location>
        <begin position="42"/>
        <end position="66"/>
    </location>
</feature>
<dbReference type="InterPro" id="IPR020846">
    <property type="entry name" value="MFS_dom"/>
</dbReference>
<dbReference type="PROSITE" id="PS50850">
    <property type="entry name" value="MFS"/>
    <property type="match status" value="1"/>
</dbReference>
<evidence type="ECO:0000256" key="6">
    <source>
        <dbReference type="ARBA" id="ARBA00022989"/>
    </source>
</evidence>
<dbReference type="GO" id="GO:0005886">
    <property type="term" value="C:plasma membrane"/>
    <property type="evidence" value="ECO:0007669"/>
    <property type="project" value="UniProtKB-SubCell"/>
</dbReference>
<dbReference type="RefSeq" id="WP_013951332.1">
    <property type="nucleotide sequence ID" value="NC_015722.1"/>
</dbReference>